<dbReference type="NCBIfam" id="TIGR00121">
    <property type="entry name" value="birA_ligase"/>
    <property type="match status" value="1"/>
</dbReference>
<dbReference type="GO" id="GO:0005524">
    <property type="term" value="F:ATP binding"/>
    <property type="evidence" value="ECO:0007669"/>
    <property type="project" value="UniProtKB-KW"/>
</dbReference>
<evidence type="ECO:0000259" key="7">
    <source>
        <dbReference type="PROSITE" id="PS51733"/>
    </source>
</evidence>
<dbReference type="InterPro" id="IPR045864">
    <property type="entry name" value="aa-tRNA-synth_II/BPL/LPL"/>
</dbReference>
<feature type="domain" description="BPL/LPL catalytic" evidence="7">
    <location>
        <begin position="98"/>
        <end position="282"/>
    </location>
</feature>
<dbReference type="InterPro" id="IPR004143">
    <property type="entry name" value="BPL_LPL_catalytic"/>
</dbReference>
<keyword evidence="1 8" id="KW-0436">Ligase</keyword>
<dbReference type="GO" id="GO:0005737">
    <property type="term" value="C:cytoplasm"/>
    <property type="evidence" value="ECO:0007669"/>
    <property type="project" value="TreeGrafter"/>
</dbReference>
<dbReference type="CDD" id="cd16442">
    <property type="entry name" value="BPL"/>
    <property type="match status" value="1"/>
</dbReference>
<evidence type="ECO:0000256" key="5">
    <source>
        <dbReference type="ARBA" id="ARBA00024227"/>
    </source>
</evidence>
<dbReference type="InterPro" id="IPR003142">
    <property type="entry name" value="BPL_C"/>
</dbReference>
<name>A0A517ZPU1_9PLAN</name>
<dbReference type="Proteomes" id="UP000319383">
    <property type="component" value="Chromosome"/>
</dbReference>
<protein>
    <recommendedName>
        <fullName evidence="5">biotin--[biotin carboxyl-carrier protein] ligase</fullName>
        <ecNumber evidence="5">6.3.4.15</ecNumber>
    </recommendedName>
</protein>
<dbReference type="PROSITE" id="PS51733">
    <property type="entry name" value="BPL_LPL_CATALYTIC"/>
    <property type="match status" value="1"/>
</dbReference>
<keyword evidence="2" id="KW-0547">Nucleotide-binding</keyword>
<reference evidence="8 9" key="1">
    <citation type="submission" date="2019-02" db="EMBL/GenBank/DDBJ databases">
        <title>Deep-cultivation of Planctomycetes and their phenomic and genomic characterization uncovers novel biology.</title>
        <authorList>
            <person name="Wiegand S."/>
            <person name="Jogler M."/>
            <person name="Boedeker C."/>
            <person name="Pinto D."/>
            <person name="Vollmers J."/>
            <person name="Rivas-Marin E."/>
            <person name="Kohn T."/>
            <person name="Peeters S.H."/>
            <person name="Heuer A."/>
            <person name="Rast P."/>
            <person name="Oberbeckmann S."/>
            <person name="Bunk B."/>
            <person name="Jeske O."/>
            <person name="Meyerdierks A."/>
            <person name="Storesund J.E."/>
            <person name="Kallscheuer N."/>
            <person name="Luecker S."/>
            <person name="Lage O.M."/>
            <person name="Pohl T."/>
            <person name="Merkel B.J."/>
            <person name="Hornburger P."/>
            <person name="Mueller R.-W."/>
            <person name="Bruemmer F."/>
            <person name="Labrenz M."/>
            <person name="Spormann A.M."/>
            <person name="Op den Camp H."/>
            <person name="Overmann J."/>
            <person name="Amann R."/>
            <person name="Jetten M.S.M."/>
            <person name="Mascher T."/>
            <person name="Medema M.H."/>
            <person name="Devos D.P."/>
            <person name="Kaster A.-K."/>
            <person name="Ovreas L."/>
            <person name="Rohde M."/>
            <person name="Galperin M.Y."/>
            <person name="Jogler C."/>
        </authorList>
    </citation>
    <scope>NUCLEOTIDE SEQUENCE [LARGE SCALE GENOMIC DNA]</scope>
    <source>
        <strain evidence="8 9">Mal52</strain>
    </source>
</reference>
<dbReference type="PANTHER" id="PTHR12835:SF5">
    <property type="entry name" value="BIOTIN--PROTEIN LIGASE"/>
    <property type="match status" value="1"/>
</dbReference>
<dbReference type="EMBL" id="CP036276">
    <property type="protein sequence ID" value="QDU44450.1"/>
    <property type="molecule type" value="Genomic_DNA"/>
</dbReference>
<evidence type="ECO:0000313" key="9">
    <source>
        <dbReference type="Proteomes" id="UP000319383"/>
    </source>
</evidence>
<comment type="catalytic activity">
    <reaction evidence="6">
        <text>biotin + L-lysyl-[protein] + ATP = N(6)-biotinyl-L-lysyl-[protein] + AMP + diphosphate + H(+)</text>
        <dbReference type="Rhea" id="RHEA:11756"/>
        <dbReference type="Rhea" id="RHEA-COMP:9752"/>
        <dbReference type="Rhea" id="RHEA-COMP:10505"/>
        <dbReference type="ChEBI" id="CHEBI:15378"/>
        <dbReference type="ChEBI" id="CHEBI:29969"/>
        <dbReference type="ChEBI" id="CHEBI:30616"/>
        <dbReference type="ChEBI" id="CHEBI:33019"/>
        <dbReference type="ChEBI" id="CHEBI:57586"/>
        <dbReference type="ChEBI" id="CHEBI:83144"/>
        <dbReference type="ChEBI" id="CHEBI:456215"/>
        <dbReference type="EC" id="6.3.4.15"/>
    </reaction>
</comment>
<dbReference type="Gene3D" id="2.30.30.100">
    <property type="match status" value="1"/>
</dbReference>
<dbReference type="SUPFAM" id="SSF55681">
    <property type="entry name" value="Class II aaRS and biotin synthetases"/>
    <property type="match status" value="1"/>
</dbReference>
<sequence>MVCLAICNNSTSKTKNRRSTQRLDTDDPIAASVPNFGTEAVFRSAAGSICGMSAGPLTYAIKCHRPPFLRPPVRAVKHMNSADEATPAAFDLDRIASETFLQSIDFHETLASTNDRGLQLANDPFVVTPSLVLTAAQTGGRGRGANRWWSAAGALTFSVLVNPDAVELPVARHPQISLTVGVAVCEALRQRFPQGDIGLKWPNDVFLHNKKVCGILVEVPPQRRDILVIGIGLNVNNSLKSAPTELQATATSLSDTVGNKFELTEILIDILQMLEQRLNWLSASDPQLARRWEEFSLLRGKTVYIENHQHGITGICQGIDEEGGLLLRTPSGIERVTHGIVKHFQ</sequence>
<evidence type="ECO:0000256" key="1">
    <source>
        <dbReference type="ARBA" id="ARBA00022598"/>
    </source>
</evidence>
<evidence type="ECO:0000256" key="3">
    <source>
        <dbReference type="ARBA" id="ARBA00022840"/>
    </source>
</evidence>
<keyword evidence="4" id="KW-0092">Biotin</keyword>
<proteinExistence type="predicted"/>
<dbReference type="SUPFAM" id="SSF50037">
    <property type="entry name" value="C-terminal domain of transcriptional repressors"/>
    <property type="match status" value="1"/>
</dbReference>
<accession>A0A517ZPU1</accession>
<evidence type="ECO:0000256" key="2">
    <source>
        <dbReference type="ARBA" id="ARBA00022741"/>
    </source>
</evidence>
<dbReference type="PANTHER" id="PTHR12835">
    <property type="entry name" value="BIOTIN PROTEIN LIGASE"/>
    <property type="match status" value="1"/>
</dbReference>
<dbReference type="Pfam" id="PF03099">
    <property type="entry name" value="BPL_LplA_LipB"/>
    <property type="match status" value="1"/>
</dbReference>
<keyword evidence="3" id="KW-0067">ATP-binding</keyword>
<dbReference type="KEGG" id="sdyn:Mal52_29320"/>
<dbReference type="EC" id="6.3.4.15" evidence="5"/>
<dbReference type="InterPro" id="IPR008988">
    <property type="entry name" value="Transcriptional_repressor_C"/>
</dbReference>
<evidence type="ECO:0000313" key="8">
    <source>
        <dbReference type="EMBL" id="QDU44450.1"/>
    </source>
</evidence>
<gene>
    <name evidence="8" type="primary">birA_2</name>
    <name evidence="8" type="ORF">Mal52_29320</name>
</gene>
<evidence type="ECO:0000256" key="4">
    <source>
        <dbReference type="ARBA" id="ARBA00023267"/>
    </source>
</evidence>
<dbReference type="Pfam" id="PF02237">
    <property type="entry name" value="BPL_C"/>
    <property type="match status" value="1"/>
</dbReference>
<dbReference type="InterPro" id="IPR004408">
    <property type="entry name" value="Biotin_CoA_COase_ligase"/>
</dbReference>
<keyword evidence="9" id="KW-1185">Reference proteome</keyword>
<dbReference type="Gene3D" id="3.30.930.10">
    <property type="entry name" value="Bira Bifunctional Protein, Domain 2"/>
    <property type="match status" value="1"/>
</dbReference>
<organism evidence="8 9">
    <name type="scientific">Symmachiella dynata</name>
    <dbReference type="NCBI Taxonomy" id="2527995"/>
    <lineage>
        <taxon>Bacteria</taxon>
        <taxon>Pseudomonadati</taxon>
        <taxon>Planctomycetota</taxon>
        <taxon>Planctomycetia</taxon>
        <taxon>Planctomycetales</taxon>
        <taxon>Planctomycetaceae</taxon>
        <taxon>Symmachiella</taxon>
    </lineage>
</organism>
<evidence type="ECO:0000256" key="6">
    <source>
        <dbReference type="ARBA" id="ARBA00047846"/>
    </source>
</evidence>
<dbReference type="AlphaFoldDB" id="A0A517ZPU1"/>
<dbReference type="GO" id="GO:0004077">
    <property type="term" value="F:biotin--[biotin carboxyl-carrier protein] ligase activity"/>
    <property type="evidence" value="ECO:0007669"/>
    <property type="project" value="UniProtKB-EC"/>
</dbReference>